<name>A0AA39XX03_9PEZI</name>
<comment type="caution">
    <text evidence="2">The sequence shown here is derived from an EMBL/GenBank/DDBJ whole genome shotgun (WGS) entry which is preliminary data.</text>
</comment>
<dbReference type="AlphaFoldDB" id="A0AA39XX03"/>
<dbReference type="InterPro" id="IPR010730">
    <property type="entry name" value="HET"/>
</dbReference>
<protein>
    <submittedName>
        <fullName evidence="2">Heterokaryon incompatibility protein-domain-containing protein</fullName>
    </submittedName>
</protein>
<dbReference type="PANTHER" id="PTHR33112">
    <property type="entry name" value="DOMAIN PROTEIN, PUTATIVE-RELATED"/>
    <property type="match status" value="1"/>
</dbReference>
<evidence type="ECO:0000259" key="1">
    <source>
        <dbReference type="Pfam" id="PF06985"/>
    </source>
</evidence>
<sequence>MMTTQGQCRLCDRCAVLATYDELLRLTNGGRFQHGRLQDIREKASASSPCRLCQEIALSMGAKADGSRITGIRRRGKRPKTALSSELEVYTEHEGGEVGLPKGELYLTAEEADTVSPVLVGSHQPLSNVGAPALFNAVHTRLDECRQSHKHAACRDGEVPQFPSRVIDVSPGTPGVAARLVTTKGLSVQADYLCLSYCWGGPQRITATRASLPSLERSIPVNELGRAIQDAITTTRMMGFKYLWVDALCIVQDDAQNIQAEIGQMGRIYTDAFAVIVAAGSSASTECFLYEDRGQEWKQFLEGYSFPIQRPTGPITNVQLVAARNVAARRVGQEPLDTRAWALQESMLARRKVVFSTYDVFTECRTELGLKPLRRSFVKGYFYRNPSPNLLLDFSPSSKIGRVWSQILLCYTERQMTNPEDRLNAFQGITDAIGGRFDGNFHFGIALAWPVTLGWRSRAPEQSRSSRAPTWSWGCLNCPVKLVDPEAIEHVQARVVDGPGRRLAVTGAVIDGAQWKGEHPPASPAHDSQGKDDGVYGSISLDVENSLPDPRDRTYLRILEKGGKSYGEVALVLEKSAVGYRRTGIYYGRVFKGGWSRVEELTLI</sequence>
<accession>A0AA39XX03</accession>
<dbReference type="PANTHER" id="PTHR33112:SF16">
    <property type="entry name" value="HETEROKARYON INCOMPATIBILITY DOMAIN-CONTAINING PROTEIN"/>
    <property type="match status" value="1"/>
</dbReference>
<gene>
    <name evidence="2" type="ORF">B0T16DRAFT_420550</name>
</gene>
<reference evidence="2" key="1">
    <citation type="submission" date="2023-06" db="EMBL/GenBank/DDBJ databases">
        <title>Genome-scale phylogeny and comparative genomics of the fungal order Sordariales.</title>
        <authorList>
            <consortium name="Lawrence Berkeley National Laboratory"/>
            <person name="Hensen N."/>
            <person name="Bonometti L."/>
            <person name="Westerberg I."/>
            <person name="Brannstrom I.O."/>
            <person name="Guillou S."/>
            <person name="Cros-Aarteil S."/>
            <person name="Calhoun S."/>
            <person name="Haridas S."/>
            <person name="Kuo A."/>
            <person name="Mondo S."/>
            <person name="Pangilinan J."/>
            <person name="Riley R."/>
            <person name="Labutti K."/>
            <person name="Andreopoulos B."/>
            <person name="Lipzen A."/>
            <person name="Chen C."/>
            <person name="Yanf M."/>
            <person name="Daum C."/>
            <person name="Ng V."/>
            <person name="Clum A."/>
            <person name="Steindorff A."/>
            <person name="Ohm R."/>
            <person name="Martin F."/>
            <person name="Silar P."/>
            <person name="Natvig D."/>
            <person name="Lalanne C."/>
            <person name="Gautier V."/>
            <person name="Ament-Velasquez S.L."/>
            <person name="Kruys A."/>
            <person name="Hutchinson M.I."/>
            <person name="Powell A.J."/>
            <person name="Barry K."/>
            <person name="Miller A.N."/>
            <person name="Grigoriev I.V."/>
            <person name="Debuchy R."/>
            <person name="Gladieux P."/>
            <person name="Thoren M.H."/>
            <person name="Johannesson H."/>
        </authorList>
    </citation>
    <scope>NUCLEOTIDE SEQUENCE</scope>
    <source>
        <strain evidence="2">SMH2532-1</strain>
    </source>
</reference>
<dbReference type="EMBL" id="JAULSV010000006">
    <property type="protein sequence ID" value="KAK0641804.1"/>
    <property type="molecule type" value="Genomic_DNA"/>
</dbReference>
<evidence type="ECO:0000313" key="2">
    <source>
        <dbReference type="EMBL" id="KAK0641804.1"/>
    </source>
</evidence>
<dbReference type="Pfam" id="PF06985">
    <property type="entry name" value="HET"/>
    <property type="match status" value="1"/>
</dbReference>
<evidence type="ECO:0000313" key="3">
    <source>
        <dbReference type="Proteomes" id="UP001174936"/>
    </source>
</evidence>
<organism evidence="2 3">
    <name type="scientific">Cercophora newfieldiana</name>
    <dbReference type="NCBI Taxonomy" id="92897"/>
    <lineage>
        <taxon>Eukaryota</taxon>
        <taxon>Fungi</taxon>
        <taxon>Dikarya</taxon>
        <taxon>Ascomycota</taxon>
        <taxon>Pezizomycotina</taxon>
        <taxon>Sordariomycetes</taxon>
        <taxon>Sordariomycetidae</taxon>
        <taxon>Sordariales</taxon>
        <taxon>Lasiosphaeriaceae</taxon>
        <taxon>Cercophora</taxon>
    </lineage>
</organism>
<dbReference type="Proteomes" id="UP001174936">
    <property type="component" value="Unassembled WGS sequence"/>
</dbReference>
<keyword evidence="3" id="KW-1185">Reference proteome</keyword>
<feature type="domain" description="Heterokaryon incompatibility" evidence="1">
    <location>
        <begin position="192"/>
        <end position="345"/>
    </location>
</feature>
<proteinExistence type="predicted"/>